<dbReference type="InterPro" id="IPR052559">
    <property type="entry name" value="V-haloperoxidase"/>
</dbReference>
<dbReference type="AlphaFoldDB" id="A0A8J8MQ87"/>
<organism evidence="2 3">
    <name type="scientific">Vallitalea pronyensis</name>
    <dbReference type="NCBI Taxonomy" id="1348613"/>
    <lineage>
        <taxon>Bacteria</taxon>
        <taxon>Bacillati</taxon>
        <taxon>Bacillota</taxon>
        <taxon>Clostridia</taxon>
        <taxon>Lachnospirales</taxon>
        <taxon>Vallitaleaceae</taxon>
        <taxon>Vallitalea</taxon>
    </lineage>
</organism>
<protein>
    <submittedName>
        <fullName evidence="2">Vanadium-dependent haloperoxidase</fullName>
    </submittedName>
</protein>
<dbReference type="SUPFAM" id="SSF48317">
    <property type="entry name" value="Acid phosphatase/Vanadium-dependent haloperoxidase"/>
    <property type="match status" value="1"/>
</dbReference>
<dbReference type="Gene3D" id="1.10.606.10">
    <property type="entry name" value="Vanadium-containing Chloroperoxidase, domain 2"/>
    <property type="match status" value="1"/>
</dbReference>
<dbReference type="GO" id="GO:0004601">
    <property type="term" value="F:peroxidase activity"/>
    <property type="evidence" value="ECO:0007669"/>
    <property type="project" value="InterPro"/>
</dbReference>
<reference evidence="2" key="1">
    <citation type="submission" date="2020-07" db="EMBL/GenBank/DDBJ databases">
        <title>Vallitalea pronyensis genome.</title>
        <authorList>
            <person name="Postec A."/>
        </authorList>
    </citation>
    <scope>NUCLEOTIDE SEQUENCE</scope>
    <source>
        <strain evidence="2">FatNI3</strain>
    </source>
</reference>
<keyword evidence="3" id="KW-1185">Reference proteome</keyword>
<evidence type="ECO:0000256" key="1">
    <source>
        <dbReference type="SAM" id="MobiDB-lite"/>
    </source>
</evidence>
<dbReference type="CDD" id="cd03398">
    <property type="entry name" value="PAP2_haloperoxidase"/>
    <property type="match status" value="1"/>
</dbReference>
<dbReference type="EMBL" id="CP058649">
    <property type="protein sequence ID" value="QUI25596.1"/>
    <property type="molecule type" value="Genomic_DNA"/>
</dbReference>
<evidence type="ECO:0000313" key="2">
    <source>
        <dbReference type="EMBL" id="QUI25596.1"/>
    </source>
</evidence>
<dbReference type="PANTHER" id="PTHR34599">
    <property type="entry name" value="PEROXIDASE-RELATED"/>
    <property type="match status" value="1"/>
</dbReference>
<dbReference type="Proteomes" id="UP000683246">
    <property type="component" value="Chromosome"/>
</dbReference>
<dbReference type="InterPro" id="IPR036938">
    <property type="entry name" value="PAP2/HPO_sf"/>
</dbReference>
<dbReference type="PANTHER" id="PTHR34599:SF1">
    <property type="entry name" value="PHOSPHATIDIC ACID PHOSPHATASE TYPE 2_HALOPEROXIDASE DOMAIN-CONTAINING PROTEIN"/>
    <property type="match status" value="1"/>
</dbReference>
<feature type="region of interest" description="Disordered" evidence="1">
    <location>
        <begin position="1"/>
        <end position="23"/>
    </location>
</feature>
<gene>
    <name evidence="2" type="ORF">HZI73_04715</name>
</gene>
<accession>A0A8J8MQ87</accession>
<name>A0A8J8MQ87_9FIRM</name>
<evidence type="ECO:0000313" key="3">
    <source>
        <dbReference type="Proteomes" id="UP000683246"/>
    </source>
</evidence>
<sequence length="531" mass="58876">MNQEKKIASKNKKKDKEYVDTTSDPCCQIGPLTPIQRRNKAFQIRKNAAQFERDLPLPSHPCNGDENRFPNKIGNFTKALPHNELGEVDIHAYNAFIQALTTGNPDMFENIPLGGVVKLANPQAAYAYDMMGPDSHHTFIAIPPAFSSAWRAGEMAEDYWAALTRDVPFNDYNTNCLTMAAAEDLSNFSDFRGPKQDGVVTTETLFRGDTPGDLVGPYVSQFFFKDIPFGNRIVKQRYNSPVAGKDFMVTYDEWLNIQNGGLPNEAIIFDKPRRYIRNGRDLGQWVHVDFTYQGVLSACLILLGFGENALDPGNPYLNSKTQNGFITFGAAQFLDFVAKAVRVALEAAWFQKFLVQRVLRPEAFGGCVQNNLTGATDYPINEELFDSTSLPIVFEKYGTYLLPMAYPEGSPTHPAYPAGHATAVGAGVTMLKAFFNEAFIIPNPVVASSNGLRLLPYEGEDLTVGGELNKFASNISIGRDLAGVHWRSDSIDGLNLGETVAIRILQDYKNTYNEDFEGFTLTKFNGTTIII</sequence>
<dbReference type="KEGG" id="vpy:HZI73_04715"/>
<dbReference type="InterPro" id="IPR016119">
    <property type="entry name" value="Br/Cl_peroxidase_C"/>
</dbReference>
<proteinExistence type="predicted"/>